<accession>A0A822WSG0</accession>
<name>A0A822WSG0_9ENTR</name>
<sequence>MTNLNAHLARMKKLQQVRNAPALKSVATASAIKAHLTGEVDAAFIKGCDTGSIYREAIMGANLTVSNDDVMARLNVISTGSAIDNILEPVFLSLLDGTMRACNIGTRQGVTPSRLYQECRAFSYEAPERNAFMLDSYSEHLNERQNIDRFSEQSSFNGGEMTRNNDSLNMRDGAKMKARKENHFSGSLRAEDEYGNGTIYQYKKHAKSEGEQKQAAEVDHVVSCAEVCNNLKSNKALKLDDIKNILNIDENYAVTSMQNNRGEKTGKFAKTREELQQEIDQGFVVVKKGKKDVAHPLTEEEIKTRQVMVEKMDIAQQTMDTKTNETVFDNIRKDRDVQKVLAKDAAQASGHQSLGDLILFIIKPLYYELRSCLTHGIEAGVGASDFSQALSIRLGRMKDHILKNAVVLLKDVAVGFIKNFVSMLLEGIVNCFVGVFKNIMRMVKEGFKVLMQTVPILRDKHSSMAQKGDAILKLVAGSLSVFAAIGLESWLSGLGLPGPLPILLSSVLTAVITALVMFLLDKLDLFGVNQAIKKQRIDELLEQEIATTESEMLASIALLR</sequence>
<evidence type="ECO:0000313" key="3">
    <source>
        <dbReference type="Proteomes" id="UP000076063"/>
    </source>
</evidence>
<feature type="transmembrane region" description="Helical" evidence="1">
    <location>
        <begin position="502"/>
        <end position="520"/>
    </location>
</feature>
<feature type="transmembrane region" description="Helical" evidence="1">
    <location>
        <begin position="420"/>
        <end position="440"/>
    </location>
</feature>
<gene>
    <name evidence="2" type="ORF">SAMEA2273372_01614</name>
</gene>
<reference evidence="2 3" key="1">
    <citation type="submission" date="2016-03" db="EMBL/GenBank/DDBJ databases">
        <authorList>
            <consortium name="Pathogen Informatics"/>
        </authorList>
    </citation>
    <scope>NUCLEOTIDE SEQUENCE [LARGE SCALE GENOMIC DNA]</scope>
    <source>
        <strain evidence="3">e1527</strain>
    </source>
</reference>
<organism evidence="2 3">
    <name type="scientific">Enterobacter bugandensis</name>
    <dbReference type="NCBI Taxonomy" id="881260"/>
    <lineage>
        <taxon>Bacteria</taxon>
        <taxon>Pseudomonadati</taxon>
        <taxon>Pseudomonadota</taxon>
        <taxon>Gammaproteobacteria</taxon>
        <taxon>Enterobacterales</taxon>
        <taxon>Enterobacteriaceae</taxon>
        <taxon>Enterobacter</taxon>
    </lineage>
</organism>
<dbReference type="RefSeq" id="WP_131701650.1">
    <property type="nucleotide sequence ID" value="NZ_JAKCKJ010000002.1"/>
</dbReference>
<dbReference type="AlphaFoldDB" id="A0A822WSG0"/>
<evidence type="ECO:0000256" key="1">
    <source>
        <dbReference type="SAM" id="Phobius"/>
    </source>
</evidence>
<feature type="transmembrane region" description="Helical" evidence="1">
    <location>
        <begin position="470"/>
        <end position="490"/>
    </location>
</feature>
<keyword evidence="1" id="KW-0812">Transmembrane</keyword>
<proteinExistence type="predicted"/>
<keyword evidence="1" id="KW-1133">Transmembrane helix</keyword>
<comment type="caution">
    <text evidence="2">The sequence shown here is derived from an EMBL/GenBank/DDBJ whole genome shotgun (WGS) entry which is preliminary data.</text>
</comment>
<protein>
    <submittedName>
        <fullName evidence="2">Uncharacterized protein</fullName>
    </submittedName>
</protein>
<dbReference type="EMBL" id="FJZI01000003">
    <property type="protein sequence ID" value="CZX39293.1"/>
    <property type="molecule type" value="Genomic_DNA"/>
</dbReference>
<dbReference type="Proteomes" id="UP000076063">
    <property type="component" value="Unassembled WGS sequence"/>
</dbReference>
<evidence type="ECO:0000313" key="2">
    <source>
        <dbReference type="EMBL" id="CZX39293.1"/>
    </source>
</evidence>
<keyword evidence="1" id="KW-0472">Membrane</keyword>